<name>A0A4R6KTU1_9ACTN</name>
<feature type="compositionally biased region" description="Pro residues" evidence="1">
    <location>
        <begin position="1"/>
        <end position="26"/>
    </location>
</feature>
<dbReference type="EMBL" id="SNWQ01000001">
    <property type="protein sequence ID" value="TDO54467.1"/>
    <property type="molecule type" value="Genomic_DNA"/>
</dbReference>
<dbReference type="AlphaFoldDB" id="A0A4R6KTU1"/>
<feature type="region of interest" description="Disordered" evidence="1">
    <location>
        <begin position="1"/>
        <end position="29"/>
    </location>
</feature>
<keyword evidence="3" id="KW-1185">Reference proteome</keyword>
<dbReference type="Proteomes" id="UP000295388">
    <property type="component" value="Unassembled WGS sequence"/>
</dbReference>
<gene>
    <name evidence="2" type="ORF">EV643_101256</name>
</gene>
<accession>A0A4R6KTU1</accession>
<evidence type="ECO:0000256" key="1">
    <source>
        <dbReference type="SAM" id="MobiDB-lite"/>
    </source>
</evidence>
<protein>
    <submittedName>
        <fullName evidence="2">Uncharacterized protein</fullName>
    </submittedName>
</protein>
<reference evidence="2 3" key="1">
    <citation type="submission" date="2019-03" db="EMBL/GenBank/DDBJ databases">
        <title>Genomic Encyclopedia of Type Strains, Phase III (KMG-III): the genomes of soil and plant-associated and newly described type strains.</title>
        <authorList>
            <person name="Whitman W."/>
        </authorList>
    </citation>
    <scope>NUCLEOTIDE SEQUENCE [LARGE SCALE GENOMIC DNA]</scope>
    <source>
        <strain evidence="2 3">VKM Ac-2527</strain>
    </source>
</reference>
<organism evidence="2 3">
    <name type="scientific">Kribbella caucasensis</name>
    <dbReference type="NCBI Taxonomy" id="2512215"/>
    <lineage>
        <taxon>Bacteria</taxon>
        <taxon>Bacillati</taxon>
        <taxon>Actinomycetota</taxon>
        <taxon>Actinomycetes</taxon>
        <taxon>Propionibacteriales</taxon>
        <taxon>Kribbellaceae</taxon>
        <taxon>Kribbella</taxon>
    </lineage>
</organism>
<sequence>MSFFEPPPPAPQPPAPGPQPQPPAWQAPPESVLGVPVAQSRILARTESVTIALADVVAYPTGCTFELRLAGRRTNQTEDEWWDLNAVFFEHRRPISRRGLASGALPVELLRVGVEFADGRKATNVGGRPPWDLTTPPEPPVLVEAGGGGGSGGDDRIVSSREFWLWPLPPAERFALVIEWPFAGVPLTRTELDGAAIAAAAEHAEPFWPEPT</sequence>
<comment type="caution">
    <text evidence="2">The sequence shown here is derived from an EMBL/GenBank/DDBJ whole genome shotgun (WGS) entry which is preliminary data.</text>
</comment>
<evidence type="ECO:0000313" key="2">
    <source>
        <dbReference type="EMBL" id="TDO54467.1"/>
    </source>
</evidence>
<evidence type="ECO:0000313" key="3">
    <source>
        <dbReference type="Proteomes" id="UP000295388"/>
    </source>
</evidence>
<proteinExistence type="predicted"/>